<evidence type="ECO:0000313" key="2">
    <source>
        <dbReference type="EMBL" id="TCZ58685.1"/>
    </source>
</evidence>
<organism evidence="2 3">
    <name type="scientific">Roseicella aquatilis</name>
    <dbReference type="NCBI Taxonomy" id="2527868"/>
    <lineage>
        <taxon>Bacteria</taxon>
        <taxon>Pseudomonadati</taxon>
        <taxon>Pseudomonadota</taxon>
        <taxon>Alphaproteobacteria</taxon>
        <taxon>Acetobacterales</taxon>
        <taxon>Roseomonadaceae</taxon>
        <taxon>Roseicella</taxon>
    </lineage>
</organism>
<keyword evidence="3" id="KW-1185">Reference proteome</keyword>
<dbReference type="EMBL" id="SKBM01000015">
    <property type="protein sequence ID" value="TCZ58685.1"/>
    <property type="molecule type" value="Genomic_DNA"/>
</dbReference>
<feature type="compositionally biased region" description="Gly residues" evidence="1">
    <location>
        <begin position="81"/>
        <end position="94"/>
    </location>
</feature>
<accession>A0A4R4DEA0</accession>
<dbReference type="RefSeq" id="WP_132291286.1">
    <property type="nucleotide sequence ID" value="NZ_SKBM01000015.1"/>
</dbReference>
<reference evidence="2 3" key="1">
    <citation type="submission" date="2019-03" db="EMBL/GenBank/DDBJ databases">
        <title>Paracraurococcus aquatilis NE82 genome sequence.</title>
        <authorList>
            <person name="Zhao Y."/>
            <person name="Du Z."/>
        </authorList>
    </citation>
    <scope>NUCLEOTIDE SEQUENCE [LARGE SCALE GENOMIC DNA]</scope>
    <source>
        <strain evidence="2 3">NE82</strain>
    </source>
</reference>
<dbReference type="Proteomes" id="UP000295023">
    <property type="component" value="Unassembled WGS sequence"/>
</dbReference>
<dbReference type="AlphaFoldDB" id="A0A4R4DEA0"/>
<sequence>MPRIEWLAAALGAAMIAAPALPQQGHASAAVVRSAASGDPAAWGEQAQDVLRRNRLGQTKELPERARTSLSRADLLLLAQGTGGGASGGAGGGLSSATPGSPAAGNLGSTPQELGGRSMQPAQGAATTLVPSTGRGAPDTSARPGTMQTAPGGTAVMPGDPARR</sequence>
<dbReference type="OrthoDB" id="7284013at2"/>
<proteinExistence type="predicted"/>
<feature type="compositionally biased region" description="Low complexity" evidence="1">
    <location>
        <begin position="95"/>
        <end position="105"/>
    </location>
</feature>
<name>A0A4R4DEA0_9PROT</name>
<comment type="caution">
    <text evidence="2">The sequence shown here is derived from an EMBL/GenBank/DDBJ whole genome shotgun (WGS) entry which is preliminary data.</text>
</comment>
<gene>
    <name evidence="2" type="ORF">EXY23_15855</name>
</gene>
<protein>
    <submittedName>
        <fullName evidence="2">Uncharacterized protein</fullName>
    </submittedName>
</protein>
<feature type="region of interest" description="Disordered" evidence="1">
    <location>
        <begin position="80"/>
        <end position="164"/>
    </location>
</feature>
<evidence type="ECO:0000313" key="3">
    <source>
        <dbReference type="Proteomes" id="UP000295023"/>
    </source>
</evidence>
<evidence type="ECO:0000256" key="1">
    <source>
        <dbReference type="SAM" id="MobiDB-lite"/>
    </source>
</evidence>